<dbReference type="EMBL" id="JBHSMZ010000014">
    <property type="protein sequence ID" value="MFC5550221.1"/>
    <property type="molecule type" value="Genomic_DNA"/>
</dbReference>
<reference evidence="2" key="1">
    <citation type="journal article" date="2019" name="Int. J. Syst. Evol. Microbiol.">
        <title>The Global Catalogue of Microorganisms (GCM) 10K type strain sequencing project: providing services to taxonomists for standard genome sequencing and annotation.</title>
        <authorList>
            <consortium name="The Broad Institute Genomics Platform"/>
            <consortium name="The Broad Institute Genome Sequencing Center for Infectious Disease"/>
            <person name="Wu L."/>
            <person name="Ma J."/>
        </authorList>
    </citation>
    <scope>NUCLEOTIDE SEQUENCE [LARGE SCALE GENOMIC DNA]</scope>
    <source>
        <strain evidence="2">CGMCC 4.5798</strain>
    </source>
</reference>
<protein>
    <submittedName>
        <fullName evidence="1">Uncharacterized protein</fullName>
    </submittedName>
</protein>
<name>A0ABW0S1P4_9BURK</name>
<evidence type="ECO:0000313" key="1">
    <source>
        <dbReference type="EMBL" id="MFC5550221.1"/>
    </source>
</evidence>
<accession>A0ABW0S1P4</accession>
<gene>
    <name evidence="1" type="ORF">ACFPO9_17030</name>
</gene>
<proteinExistence type="predicted"/>
<organism evidence="1 2">
    <name type="scientific">Massilia aerilata</name>
    <dbReference type="NCBI Taxonomy" id="453817"/>
    <lineage>
        <taxon>Bacteria</taxon>
        <taxon>Pseudomonadati</taxon>
        <taxon>Pseudomonadota</taxon>
        <taxon>Betaproteobacteria</taxon>
        <taxon>Burkholderiales</taxon>
        <taxon>Oxalobacteraceae</taxon>
        <taxon>Telluria group</taxon>
        <taxon>Massilia</taxon>
    </lineage>
</organism>
<dbReference type="Proteomes" id="UP001596086">
    <property type="component" value="Unassembled WGS sequence"/>
</dbReference>
<sequence length="264" mass="28932">MQIEETGLSTTEARTAIAEVDMAANMAEQALDDSRPAPAANSVDEQVLGAVSAVNVDILRNKAKRQREKGIENLAKRHDGVASIIARAQLNERVVASAFERYFATIETGIHVINKSGPMFVGEAAAAKLEASIVERIAAMEERIDGELVRIRVALDVHGSRPDWIQPVYTKPAADHEVQLRTRLANRVLAVFRKQDEFVVALNKLCWNDEADAEAIEMEELNIKKEMRGLAQFISRTLRGMRNKVAPKAVAAVAAPQETEALAA</sequence>
<evidence type="ECO:0000313" key="2">
    <source>
        <dbReference type="Proteomes" id="UP001596086"/>
    </source>
</evidence>
<comment type="caution">
    <text evidence="1">The sequence shown here is derived from an EMBL/GenBank/DDBJ whole genome shotgun (WGS) entry which is preliminary data.</text>
</comment>
<keyword evidence="2" id="KW-1185">Reference proteome</keyword>
<dbReference type="RefSeq" id="WP_379772483.1">
    <property type="nucleotide sequence ID" value="NZ_JBHSMZ010000014.1"/>
</dbReference>